<dbReference type="InterPro" id="IPR016185">
    <property type="entry name" value="PreATP-grasp_dom_sf"/>
</dbReference>
<dbReference type="Pfam" id="PF02951">
    <property type="entry name" value="GSH-S_N"/>
    <property type="match status" value="1"/>
</dbReference>
<dbReference type="SUPFAM" id="SSF52440">
    <property type="entry name" value="PreATP-grasp domain"/>
    <property type="match status" value="1"/>
</dbReference>
<dbReference type="Gene3D" id="3.40.50.20">
    <property type="match status" value="1"/>
</dbReference>
<reference evidence="12 13" key="1">
    <citation type="submission" date="2018-11" db="EMBL/GenBank/DDBJ databases">
        <authorList>
            <person name="Li F."/>
        </authorList>
    </citation>
    <scope>NUCLEOTIDE SEQUENCE [LARGE SCALE GENOMIC DNA]</scope>
    <source>
        <strain evidence="12 13">KIS18-7</strain>
    </source>
</reference>
<dbReference type="HAMAP" id="MF_00162">
    <property type="entry name" value="GSH_S"/>
    <property type="match status" value="1"/>
</dbReference>
<evidence type="ECO:0000256" key="4">
    <source>
        <dbReference type="ARBA" id="ARBA00022684"/>
    </source>
</evidence>
<dbReference type="UniPathway" id="UPA00142">
    <property type="reaction ID" value="UER00210"/>
</dbReference>
<dbReference type="AlphaFoldDB" id="A0A3N0DS35"/>
<dbReference type="InterPro" id="IPR004218">
    <property type="entry name" value="GSHS_ATP-bd"/>
</dbReference>
<evidence type="ECO:0000313" key="13">
    <source>
        <dbReference type="Proteomes" id="UP000277094"/>
    </source>
</evidence>
<evidence type="ECO:0000256" key="2">
    <source>
        <dbReference type="ARBA" id="ARBA00001946"/>
    </source>
</evidence>
<keyword evidence="13" id="KW-1185">Reference proteome</keyword>
<dbReference type="PROSITE" id="PS50975">
    <property type="entry name" value="ATP_GRASP"/>
    <property type="match status" value="1"/>
</dbReference>
<evidence type="ECO:0000313" key="12">
    <source>
        <dbReference type="EMBL" id="RNL78430.1"/>
    </source>
</evidence>
<keyword evidence="5" id="KW-0479">Metal-binding</keyword>
<feature type="domain" description="ATP-grasp" evidence="11">
    <location>
        <begin position="133"/>
        <end position="314"/>
    </location>
</feature>
<dbReference type="GO" id="GO:0005524">
    <property type="term" value="F:ATP binding"/>
    <property type="evidence" value="ECO:0007669"/>
    <property type="project" value="UniProtKB-UniRule"/>
</dbReference>
<dbReference type="RefSeq" id="WP_123232929.1">
    <property type="nucleotide sequence ID" value="NZ_RJSG01000002.1"/>
</dbReference>
<dbReference type="Gene3D" id="3.30.1490.20">
    <property type="entry name" value="ATP-grasp fold, A domain"/>
    <property type="match status" value="1"/>
</dbReference>
<dbReference type="OrthoDB" id="9785415at2"/>
<accession>A0A3N0DS35</accession>
<dbReference type="EC" id="6.3.2.3" evidence="10"/>
<gene>
    <name evidence="10" type="primary">gshB</name>
    <name evidence="12" type="ORF">EFL95_04845</name>
</gene>
<evidence type="ECO:0000256" key="3">
    <source>
        <dbReference type="ARBA" id="ARBA00022598"/>
    </source>
</evidence>
<evidence type="ECO:0000256" key="5">
    <source>
        <dbReference type="ARBA" id="ARBA00022723"/>
    </source>
</evidence>
<comment type="catalytic activity">
    <reaction evidence="10">
        <text>gamma-L-glutamyl-L-cysteine + glycine + ATP = glutathione + ADP + phosphate + H(+)</text>
        <dbReference type="Rhea" id="RHEA:13557"/>
        <dbReference type="ChEBI" id="CHEBI:15378"/>
        <dbReference type="ChEBI" id="CHEBI:30616"/>
        <dbReference type="ChEBI" id="CHEBI:43474"/>
        <dbReference type="ChEBI" id="CHEBI:57305"/>
        <dbReference type="ChEBI" id="CHEBI:57925"/>
        <dbReference type="ChEBI" id="CHEBI:58173"/>
        <dbReference type="ChEBI" id="CHEBI:456216"/>
        <dbReference type="EC" id="6.3.2.3"/>
    </reaction>
</comment>
<comment type="cofactor">
    <cofactor evidence="1">
        <name>Mn(2+)</name>
        <dbReference type="ChEBI" id="CHEBI:29035"/>
    </cofactor>
</comment>
<protein>
    <recommendedName>
        <fullName evidence="10">Glutathione synthetase</fullName>
        <ecNumber evidence="10">6.3.2.3</ecNumber>
    </recommendedName>
    <alternativeName>
        <fullName evidence="10">GSH synthetase</fullName>
        <shortName evidence="10">GSH-S</shortName>
        <shortName evidence="10">GSHase</shortName>
    </alternativeName>
    <alternativeName>
        <fullName evidence="10">Glutathione synthase</fullName>
    </alternativeName>
</protein>
<proteinExistence type="inferred from homology"/>
<comment type="caution">
    <text evidence="12">The sequence shown here is derived from an EMBL/GenBank/DDBJ whole genome shotgun (WGS) entry which is preliminary data.</text>
</comment>
<evidence type="ECO:0000256" key="1">
    <source>
        <dbReference type="ARBA" id="ARBA00001936"/>
    </source>
</evidence>
<keyword evidence="4 10" id="KW-0317">Glutathione biosynthesis</keyword>
<dbReference type="GO" id="GO:0004363">
    <property type="term" value="F:glutathione synthase activity"/>
    <property type="evidence" value="ECO:0007669"/>
    <property type="project" value="UniProtKB-UniRule"/>
</dbReference>
<keyword evidence="3 10" id="KW-0436">Ligase</keyword>
<dbReference type="Gene3D" id="3.30.470.20">
    <property type="entry name" value="ATP-grasp fold, B domain"/>
    <property type="match status" value="1"/>
</dbReference>
<dbReference type="GO" id="GO:0005737">
    <property type="term" value="C:cytoplasm"/>
    <property type="evidence" value="ECO:0007669"/>
    <property type="project" value="TreeGrafter"/>
</dbReference>
<name>A0A3N0DS35_9ACTN</name>
<dbReference type="SUPFAM" id="SSF56059">
    <property type="entry name" value="Glutathione synthetase ATP-binding domain-like"/>
    <property type="match status" value="1"/>
</dbReference>
<dbReference type="InterPro" id="IPR004215">
    <property type="entry name" value="GSHS_N"/>
</dbReference>
<evidence type="ECO:0000256" key="10">
    <source>
        <dbReference type="HAMAP-Rule" id="MF_00162"/>
    </source>
</evidence>
<keyword evidence="7 10" id="KW-0067">ATP-binding</keyword>
<dbReference type="GO" id="GO:0046872">
    <property type="term" value="F:metal ion binding"/>
    <property type="evidence" value="ECO:0007669"/>
    <property type="project" value="UniProtKB-KW"/>
</dbReference>
<dbReference type="InterPro" id="IPR006284">
    <property type="entry name" value="Glut_synth_pro"/>
</dbReference>
<evidence type="ECO:0000259" key="11">
    <source>
        <dbReference type="PROSITE" id="PS50975"/>
    </source>
</evidence>
<evidence type="ECO:0000256" key="6">
    <source>
        <dbReference type="ARBA" id="ARBA00022741"/>
    </source>
</evidence>
<comment type="cofactor">
    <cofactor evidence="2">
        <name>Mg(2+)</name>
        <dbReference type="ChEBI" id="CHEBI:18420"/>
    </cofactor>
</comment>
<keyword evidence="8" id="KW-0460">Magnesium</keyword>
<organism evidence="12 13">
    <name type="scientific">Nocardioides marmorisolisilvae</name>
    <dbReference type="NCBI Taxonomy" id="1542737"/>
    <lineage>
        <taxon>Bacteria</taxon>
        <taxon>Bacillati</taxon>
        <taxon>Actinomycetota</taxon>
        <taxon>Actinomycetes</taxon>
        <taxon>Propionibacteriales</taxon>
        <taxon>Nocardioidaceae</taxon>
        <taxon>Nocardioides</taxon>
    </lineage>
</organism>
<keyword evidence="9" id="KW-0464">Manganese</keyword>
<dbReference type="EMBL" id="RJSG01000002">
    <property type="protein sequence ID" value="RNL78430.1"/>
    <property type="molecule type" value="Genomic_DNA"/>
</dbReference>
<evidence type="ECO:0000256" key="7">
    <source>
        <dbReference type="ARBA" id="ARBA00022840"/>
    </source>
</evidence>
<dbReference type="PANTHER" id="PTHR21621">
    <property type="entry name" value="RIBOSOMAL PROTEIN S6 MODIFICATION PROTEIN"/>
    <property type="match status" value="1"/>
</dbReference>
<keyword evidence="6 10" id="KW-0547">Nucleotide-binding</keyword>
<dbReference type="InterPro" id="IPR013815">
    <property type="entry name" value="ATP_grasp_subdomain_1"/>
</dbReference>
<dbReference type="NCBIfam" id="NF003573">
    <property type="entry name" value="PRK05246.1"/>
    <property type="match status" value="1"/>
</dbReference>
<comment type="pathway">
    <text evidence="10">Sulfur metabolism; glutathione biosynthesis; glutathione from L-cysteine and L-glutamate: step 2/2.</text>
</comment>
<dbReference type="Pfam" id="PF02955">
    <property type="entry name" value="GSH-S_ATP"/>
    <property type="match status" value="1"/>
</dbReference>
<dbReference type="Proteomes" id="UP000277094">
    <property type="component" value="Unassembled WGS sequence"/>
</dbReference>
<dbReference type="InterPro" id="IPR011761">
    <property type="entry name" value="ATP-grasp"/>
</dbReference>
<evidence type="ECO:0000256" key="8">
    <source>
        <dbReference type="ARBA" id="ARBA00022842"/>
    </source>
</evidence>
<dbReference type="PANTHER" id="PTHR21621:SF4">
    <property type="entry name" value="GLUTATHIONE SYNTHETASE"/>
    <property type="match status" value="1"/>
</dbReference>
<sequence>MSVLVVADPMASLDPQIDASVGLMDAAQRLGHQVWICTPEDLSARDGRVRARAQRITLAPRVRGGDHRWLVEPTWYAVNASTTLDVVAEVELVLLRIDPPVEGRYLHTTYLLDLVEAGGVRVVNRPEGIRAFHEKLGALLLPDLCPPTLVSTDAAELRAFVAEHGACVVKPVDGFAGLDVWLVRDDRGARALLESATRTGTRQVIAQRYLEQVDGGNKRLFLLDGEIVGAVLRRPSDDDFRIGPPCAPADVDEQDQRIAAALAPLLARHGLALAGLDVIDGRLIEVNVTCPGGMHKTDALLGTDLSGVIMRRLTHHHENTLLKEFHPCLTP</sequence>
<comment type="similarity">
    <text evidence="10">Belongs to the prokaryotic GSH synthase family.</text>
</comment>
<evidence type="ECO:0000256" key="9">
    <source>
        <dbReference type="ARBA" id="ARBA00023211"/>
    </source>
</evidence>